<dbReference type="EMBL" id="JBAKAX010000004">
    <property type="protein sequence ID" value="MEL0603817.1"/>
    <property type="molecule type" value="Genomic_DNA"/>
</dbReference>
<comment type="caution">
    <text evidence="1">The sequence shown here is derived from an EMBL/GenBank/DDBJ whole genome shotgun (WGS) entry which is preliminary data.</text>
</comment>
<evidence type="ECO:0000313" key="1">
    <source>
        <dbReference type="EMBL" id="MEL0603817.1"/>
    </source>
</evidence>
<keyword evidence="2" id="KW-1185">Reference proteome</keyword>
<accession>A0ACC6R1Z9</accession>
<organism evidence="1 2">
    <name type="scientific">Pseudoalteromonas undina</name>
    <dbReference type="NCBI Taxonomy" id="43660"/>
    <lineage>
        <taxon>Bacteria</taxon>
        <taxon>Pseudomonadati</taxon>
        <taxon>Pseudomonadota</taxon>
        <taxon>Gammaproteobacteria</taxon>
        <taxon>Alteromonadales</taxon>
        <taxon>Pseudoalteromonadaceae</taxon>
        <taxon>Pseudoalteromonas</taxon>
    </lineage>
</organism>
<proteinExistence type="predicted"/>
<reference evidence="1" key="1">
    <citation type="submission" date="2024-02" db="EMBL/GenBank/DDBJ databases">
        <title>Bacteria isolated from the canopy kelp, Nereocystis luetkeana.</title>
        <authorList>
            <person name="Pfister C.A."/>
            <person name="Younker I.T."/>
            <person name="Light S.H."/>
        </authorList>
    </citation>
    <scope>NUCLEOTIDE SEQUENCE</scope>
    <source>
        <strain evidence="1">TN.2.01</strain>
    </source>
</reference>
<dbReference type="Proteomes" id="UP001374952">
    <property type="component" value="Unassembled WGS sequence"/>
</dbReference>
<protein>
    <submittedName>
        <fullName evidence="1">Uncharacterized protein</fullName>
    </submittedName>
</protein>
<name>A0ACC6R1Z9_9GAMM</name>
<gene>
    <name evidence="1" type="ORF">V6250_06535</name>
</gene>
<sequence>MVKLSISIEQPLQLETKQVLPETNASYRIYDSSNAMHDIVIPDNLLQDYKVQFEQTGCQHKRHGRKQALRKIVNAAYKASLGLYSKAANKEFFIFFNNEKVMFKVESDIKDMFFRYFKDVKQDKYAKKRMYVLNALVYYACQFAKQQNPIKA</sequence>
<evidence type="ECO:0000313" key="2">
    <source>
        <dbReference type="Proteomes" id="UP001374952"/>
    </source>
</evidence>